<keyword evidence="3" id="KW-1185">Reference proteome</keyword>
<organism evidence="2 3">
    <name type="scientific">Heyndrickxia acidicola</name>
    <dbReference type="NCBI Taxonomy" id="209389"/>
    <lineage>
        <taxon>Bacteria</taxon>
        <taxon>Bacillati</taxon>
        <taxon>Bacillota</taxon>
        <taxon>Bacilli</taxon>
        <taxon>Bacillales</taxon>
        <taxon>Bacillaceae</taxon>
        <taxon>Heyndrickxia</taxon>
    </lineage>
</organism>
<dbReference type="PRINTS" id="PR00080">
    <property type="entry name" value="SDRFAMILY"/>
</dbReference>
<comment type="caution">
    <text evidence="2">The sequence shown here is derived from an EMBL/GenBank/DDBJ whole genome shotgun (WGS) entry which is preliminary data.</text>
</comment>
<dbReference type="PRINTS" id="PR00081">
    <property type="entry name" value="GDHRDH"/>
</dbReference>
<sequence>MVRYLDGTVALVTGGSRGLGKWISYSLAQAGANVMVNYAHDSKGAQKTVQWIEENGGRAVAAKADITNQEEVIQLVKMAEQEFGSSIDIIVNNATGPQPELSIEESNWKDYLDQLEFFVKAPLLLLKAVLPCMKKKMGGRIINIGSEVVQIGNPFFANYVTAKSAQIGMTRSWAAELGPYGITVNLVHPGFIPVERHEGVDPTEYQQKVPLKRMGEPADIGETVVFLASGGAKFITGQSIAVNGGNTFGT</sequence>
<dbReference type="InterPro" id="IPR002347">
    <property type="entry name" value="SDR_fam"/>
</dbReference>
<dbReference type="Proteomes" id="UP001341444">
    <property type="component" value="Unassembled WGS sequence"/>
</dbReference>
<accession>A0ABU6ML76</accession>
<protein>
    <submittedName>
        <fullName evidence="2">SDR family oxidoreductase</fullName>
    </submittedName>
</protein>
<proteinExistence type="inferred from homology"/>
<dbReference type="Gene3D" id="3.40.50.720">
    <property type="entry name" value="NAD(P)-binding Rossmann-like Domain"/>
    <property type="match status" value="1"/>
</dbReference>
<comment type="similarity">
    <text evidence="1">Belongs to the short-chain dehydrogenases/reductases (SDR) family.</text>
</comment>
<dbReference type="PANTHER" id="PTHR42879:SF6">
    <property type="entry name" value="NADPH-DEPENDENT REDUCTASE BACG"/>
    <property type="match status" value="1"/>
</dbReference>
<gene>
    <name evidence="2" type="ORF">P4T90_13085</name>
</gene>
<dbReference type="RefSeq" id="WP_066264283.1">
    <property type="nucleotide sequence ID" value="NZ_JARMAB010000019.1"/>
</dbReference>
<reference evidence="2 3" key="1">
    <citation type="submission" date="2023-03" db="EMBL/GenBank/DDBJ databases">
        <title>Bacillus Genome Sequencing.</title>
        <authorList>
            <person name="Dunlap C."/>
        </authorList>
    </citation>
    <scope>NUCLEOTIDE SEQUENCE [LARGE SCALE GENOMIC DNA]</scope>
    <source>
        <strain evidence="2 3">B-23453</strain>
    </source>
</reference>
<evidence type="ECO:0000313" key="2">
    <source>
        <dbReference type="EMBL" id="MED1203987.1"/>
    </source>
</evidence>
<dbReference type="InterPro" id="IPR050259">
    <property type="entry name" value="SDR"/>
</dbReference>
<evidence type="ECO:0000256" key="1">
    <source>
        <dbReference type="ARBA" id="ARBA00006484"/>
    </source>
</evidence>
<dbReference type="Pfam" id="PF13561">
    <property type="entry name" value="adh_short_C2"/>
    <property type="match status" value="1"/>
</dbReference>
<dbReference type="EMBL" id="JARMAB010000019">
    <property type="protein sequence ID" value="MED1203987.1"/>
    <property type="molecule type" value="Genomic_DNA"/>
</dbReference>
<evidence type="ECO:0000313" key="3">
    <source>
        <dbReference type="Proteomes" id="UP001341444"/>
    </source>
</evidence>
<dbReference type="PANTHER" id="PTHR42879">
    <property type="entry name" value="3-OXOACYL-(ACYL-CARRIER-PROTEIN) REDUCTASE"/>
    <property type="match status" value="1"/>
</dbReference>
<dbReference type="InterPro" id="IPR036291">
    <property type="entry name" value="NAD(P)-bd_dom_sf"/>
</dbReference>
<dbReference type="SUPFAM" id="SSF51735">
    <property type="entry name" value="NAD(P)-binding Rossmann-fold domains"/>
    <property type="match status" value="1"/>
</dbReference>
<name>A0ABU6ML76_9BACI</name>